<keyword evidence="5 11" id="KW-0949">S-adenosyl-L-methionine</keyword>
<keyword evidence="8" id="KW-0805">Transcription regulation</keyword>
<evidence type="ECO:0000256" key="6">
    <source>
        <dbReference type="ARBA" id="ARBA00022884"/>
    </source>
</evidence>
<reference evidence="13" key="1">
    <citation type="submission" date="2025-08" db="UniProtKB">
        <authorList>
            <consortium name="Ensembl"/>
        </authorList>
    </citation>
    <scope>IDENTIFICATION</scope>
</reference>
<evidence type="ECO:0000256" key="3">
    <source>
        <dbReference type="ARBA" id="ARBA00022603"/>
    </source>
</evidence>
<evidence type="ECO:0000256" key="9">
    <source>
        <dbReference type="ARBA" id="ARBA00023128"/>
    </source>
</evidence>
<dbReference type="PANTHER" id="PTHR11727">
    <property type="entry name" value="DIMETHYLADENOSINE TRANSFERASE"/>
    <property type="match status" value="1"/>
</dbReference>
<accession>A0A8P4G7I1</accession>
<evidence type="ECO:0000256" key="5">
    <source>
        <dbReference type="ARBA" id="ARBA00022691"/>
    </source>
</evidence>
<sequence>MTYPTFPVNSPKFPLIPIISINSHESFQIVMFPKFPSLSFHGKFPESFQKFTGRCPFHSLYAFVFLHGQSNLQPWINTSQSQDVALPRLSIVRQHLADVITQHLRPEDSKSVIFECNPGSGVLTRTLLKAGAKRVVGLEKNMGYFHNLKQLERQSNGRLEVHHCDFFKLDPIGDGEVKPPSMYSEQLFTDLRISEASWTDDIPVKVVGILPRNNDRSRLLKLVYALYQQLSVYRYGRIELNLFLREKEYQKLISRPGDMRGYIPFCVFWQIACDIELLHKVQYDEWWRRTFTDSLTFSGNPLCLVRLRPRADLFTAGFSPFNAFTLLLMIKQCLAKRKSKLIDMLNLWSPESGSLLLSQLSLPEDILTGCVYPEDYLKLFRLIDASSAFSHSWLYEEFLENTERMGWA</sequence>
<dbReference type="GO" id="GO:0005759">
    <property type="term" value="C:mitochondrial matrix"/>
    <property type="evidence" value="ECO:0007669"/>
    <property type="project" value="TreeGrafter"/>
</dbReference>
<dbReference type="PANTHER" id="PTHR11727:SF13">
    <property type="entry name" value="DIMETHYLADENOSINE TRANSFERASE 2, MITOCHONDRIAL"/>
    <property type="match status" value="1"/>
</dbReference>
<keyword evidence="14" id="KW-1185">Reference proteome</keyword>
<evidence type="ECO:0000256" key="7">
    <source>
        <dbReference type="ARBA" id="ARBA00022946"/>
    </source>
</evidence>
<evidence type="ECO:0000256" key="1">
    <source>
        <dbReference type="ARBA" id="ARBA00004173"/>
    </source>
</evidence>
<evidence type="ECO:0000256" key="2">
    <source>
        <dbReference type="ARBA" id="ARBA00022552"/>
    </source>
</evidence>
<dbReference type="GO" id="GO:0034246">
    <property type="term" value="F:mitochondrial transcription factor activity"/>
    <property type="evidence" value="ECO:0007669"/>
    <property type="project" value="TreeGrafter"/>
</dbReference>
<comment type="similarity">
    <text evidence="11 12">Belongs to the class I-like SAM-binding methyltransferase superfamily. rRNA adenine N(6)-methyltransferase family.</text>
</comment>
<dbReference type="PROSITE" id="PS51689">
    <property type="entry name" value="SAM_RNA_A_N6_MT"/>
    <property type="match status" value="1"/>
</dbReference>
<dbReference type="Pfam" id="PF00398">
    <property type="entry name" value="RrnaAD"/>
    <property type="match status" value="1"/>
</dbReference>
<evidence type="ECO:0000256" key="10">
    <source>
        <dbReference type="ARBA" id="ARBA00023163"/>
    </source>
</evidence>
<dbReference type="Ensembl" id="ENSDLAT00005075762.1">
    <property type="protein sequence ID" value="ENSDLAP00005073731.1"/>
    <property type="gene ID" value="ENSDLAG00005030793.1"/>
</dbReference>
<comment type="subcellular location">
    <subcellularLocation>
        <location evidence="1">Mitochondrion</location>
    </subcellularLocation>
</comment>
<dbReference type="GO" id="GO:0003723">
    <property type="term" value="F:RNA binding"/>
    <property type="evidence" value="ECO:0007669"/>
    <property type="project" value="UniProtKB-UniRule"/>
</dbReference>
<keyword evidence="4 11" id="KW-0808">Transferase</keyword>
<comment type="caution">
    <text evidence="11">Lacks conserved residue(s) required for the propagation of feature annotation.</text>
</comment>
<evidence type="ECO:0000256" key="11">
    <source>
        <dbReference type="PROSITE-ProRule" id="PRU01026"/>
    </source>
</evidence>
<evidence type="ECO:0000313" key="13">
    <source>
        <dbReference type="Ensembl" id="ENSDLAP00005073731.1"/>
    </source>
</evidence>
<dbReference type="AlphaFoldDB" id="A0A8P4G7I1"/>
<evidence type="ECO:0000256" key="12">
    <source>
        <dbReference type="RuleBase" id="RU362106"/>
    </source>
</evidence>
<dbReference type="Gene3D" id="3.40.50.150">
    <property type="entry name" value="Vaccinia Virus protein VP39"/>
    <property type="match status" value="1"/>
</dbReference>
<protein>
    <recommendedName>
        <fullName evidence="12">rRNA adenine N(6)-methyltransferase</fullName>
        <ecNumber evidence="12">2.1.1.-</ecNumber>
    </recommendedName>
</protein>
<name>A0A8P4G7I1_DICLA</name>
<reference evidence="13" key="2">
    <citation type="submission" date="2025-09" db="UniProtKB">
        <authorList>
            <consortium name="Ensembl"/>
        </authorList>
    </citation>
    <scope>IDENTIFICATION</scope>
</reference>
<dbReference type="EC" id="2.1.1.-" evidence="12"/>
<organism evidence="13 14">
    <name type="scientific">Dicentrarchus labrax</name>
    <name type="common">European seabass</name>
    <name type="synonym">Morone labrax</name>
    <dbReference type="NCBI Taxonomy" id="13489"/>
    <lineage>
        <taxon>Eukaryota</taxon>
        <taxon>Metazoa</taxon>
        <taxon>Chordata</taxon>
        <taxon>Craniata</taxon>
        <taxon>Vertebrata</taxon>
        <taxon>Euteleostomi</taxon>
        <taxon>Actinopterygii</taxon>
        <taxon>Neopterygii</taxon>
        <taxon>Teleostei</taxon>
        <taxon>Neoteleostei</taxon>
        <taxon>Acanthomorphata</taxon>
        <taxon>Eupercaria</taxon>
        <taxon>Moronidae</taxon>
        <taxon>Dicentrarchus</taxon>
    </lineage>
</organism>
<keyword evidence="10" id="KW-0804">Transcription</keyword>
<proteinExistence type="inferred from homology"/>
<dbReference type="CDD" id="cd02440">
    <property type="entry name" value="AdoMet_MTases"/>
    <property type="match status" value="1"/>
</dbReference>
<keyword evidence="7" id="KW-0809">Transit peptide</keyword>
<dbReference type="GO" id="GO:0000179">
    <property type="term" value="F:rRNA (adenine-N6,N6-)-dimethyltransferase activity"/>
    <property type="evidence" value="ECO:0007669"/>
    <property type="project" value="UniProtKB-UniRule"/>
</dbReference>
<feature type="binding site" evidence="11">
    <location>
        <position position="91"/>
    </location>
    <ligand>
        <name>S-adenosyl-L-methionine</name>
        <dbReference type="ChEBI" id="CHEBI:59789"/>
    </ligand>
</feature>
<feature type="binding site" evidence="11">
    <location>
        <position position="165"/>
    </location>
    <ligand>
        <name>S-adenosyl-L-methionine</name>
        <dbReference type="ChEBI" id="CHEBI:59789"/>
    </ligand>
</feature>
<evidence type="ECO:0000256" key="8">
    <source>
        <dbReference type="ARBA" id="ARBA00023015"/>
    </source>
</evidence>
<evidence type="ECO:0000256" key="4">
    <source>
        <dbReference type="ARBA" id="ARBA00022679"/>
    </source>
</evidence>
<keyword evidence="9" id="KW-0496">Mitochondrion</keyword>
<dbReference type="GO" id="GO:0006391">
    <property type="term" value="P:transcription initiation at mitochondrial promoter"/>
    <property type="evidence" value="ECO:0007669"/>
    <property type="project" value="TreeGrafter"/>
</dbReference>
<dbReference type="InterPro" id="IPR001737">
    <property type="entry name" value="KsgA/Erm"/>
</dbReference>
<evidence type="ECO:0000313" key="14">
    <source>
        <dbReference type="Proteomes" id="UP000694389"/>
    </source>
</evidence>
<keyword evidence="3 11" id="KW-0489">Methyltransferase</keyword>
<feature type="binding site" evidence="11">
    <location>
        <position position="139"/>
    </location>
    <ligand>
        <name>S-adenosyl-L-methionine</name>
        <dbReference type="ChEBI" id="CHEBI:59789"/>
    </ligand>
</feature>
<dbReference type="Proteomes" id="UP000694389">
    <property type="component" value="Unassembled WGS sequence"/>
</dbReference>
<dbReference type="InterPro" id="IPR029063">
    <property type="entry name" value="SAM-dependent_MTases_sf"/>
</dbReference>
<keyword evidence="6 11" id="KW-0694">RNA-binding</keyword>
<keyword evidence="2 12" id="KW-0698">rRNA processing</keyword>
<dbReference type="GeneTree" id="ENSGT00950000183142"/>
<dbReference type="SUPFAM" id="SSF53335">
    <property type="entry name" value="S-adenosyl-L-methionine-dependent methyltransferases"/>
    <property type="match status" value="1"/>
</dbReference>